<dbReference type="InterPro" id="IPR032378">
    <property type="entry name" value="ZC3H15/TMA46_C"/>
</dbReference>
<evidence type="ECO:0000256" key="1">
    <source>
        <dbReference type="SAM" id="MobiDB-lite"/>
    </source>
</evidence>
<sequence length="234" mass="27392">MTDYKEDQKNEIGALESIYPSELTVLLEEPFHVFTIDLSTENFSNDPVHIVSVCLKFTYTPGYPDEEPLIEIENCENLEEDDSKELLKFLQNEAQENLGMVMVFTLVSAALEWLNQRGEENVKKKQEEEEKRKRQEEEEEQKRFEGTRVTIETFLSWKAKFDLERASLSKQQKAKEDATKKFTGRELFEKDRSLILSDLEFGQDGDDVKVDESLFQELDDLDLDEDLDDDFESY</sequence>
<feature type="domain" description="RWD" evidence="2">
    <location>
        <begin position="10"/>
        <end position="117"/>
    </location>
</feature>
<dbReference type="Proteomes" id="UP000694941">
    <property type="component" value="Unplaced"/>
</dbReference>
<evidence type="ECO:0000313" key="4">
    <source>
        <dbReference type="RefSeq" id="XP_013783546.1"/>
    </source>
</evidence>
<gene>
    <name evidence="4" type="primary">LOC106467718</name>
</gene>
<dbReference type="PROSITE" id="PS50908">
    <property type="entry name" value="RWD"/>
    <property type="match status" value="1"/>
</dbReference>
<feature type="region of interest" description="Disordered" evidence="1">
    <location>
        <begin position="120"/>
        <end position="143"/>
    </location>
</feature>
<proteinExistence type="predicted"/>
<dbReference type="PANTHER" id="PTHR12292">
    <property type="entry name" value="RWD DOMAIN-CONTAINING PROTEIN"/>
    <property type="match status" value="1"/>
</dbReference>
<keyword evidence="3" id="KW-1185">Reference proteome</keyword>
<dbReference type="GeneID" id="106467718"/>
<dbReference type="Pfam" id="PF05773">
    <property type="entry name" value="RWD"/>
    <property type="match status" value="1"/>
</dbReference>
<dbReference type="CDD" id="cd23816">
    <property type="entry name" value="RWD_RWDD1"/>
    <property type="match status" value="1"/>
</dbReference>
<evidence type="ECO:0000313" key="3">
    <source>
        <dbReference type="Proteomes" id="UP000694941"/>
    </source>
</evidence>
<dbReference type="InterPro" id="IPR016135">
    <property type="entry name" value="UBQ-conjugating_enzyme/RWD"/>
</dbReference>
<accession>A0ABM1BK27</accession>
<dbReference type="RefSeq" id="XP_013783546.1">
    <property type="nucleotide sequence ID" value="XM_013928092.2"/>
</dbReference>
<name>A0ABM1BK27_LIMPO</name>
<evidence type="ECO:0000259" key="2">
    <source>
        <dbReference type="PROSITE" id="PS50908"/>
    </source>
</evidence>
<protein>
    <submittedName>
        <fullName evidence="4">RWD domain-containing protein 1-like</fullName>
    </submittedName>
</protein>
<dbReference type="Gene3D" id="3.10.110.10">
    <property type="entry name" value="Ubiquitin Conjugating Enzyme"/>
    <property type="match status" value="1"/>
</dbReference>
<dbReference type="SUPFAM" id="SSF54495">
    <property type="entry name" value="UBC-like"/>
    <property type="match status" value="1"/>
</dbReference>
<dbReference type="InterPro" id="IPR006575">
    <property type="entry name" value="RWD_dom"/>
</dbReference>
<dbReference type="InterPro" id="IPR040213">
    <property type="entry name" value="GIR2-like"/>
</dbReference>
<dbReference type="SMART" id="SM00591">
    <property type="entry name" value="RWD"/>
    <property type="match status" value="1"/>
</dbReference>
<organism evidence="3 4">
    <name type="scientific">Limulus polyphemus</name>
    <name type="common">Atlantic horseshoe crab</name>
    <dbReference type="NCBI Taxonomy" id="6850"/>
    <lineage>
        <taxon>Eukaryota</taxon>
        <taxon>Metazoa</taxon>
        <taxon>Ecdysozoa</taxon>
        <taxon>Arthropoda</taxon>
        <taxon>Chelicerata</taxon>
        <taxon>Merostomata</taxon>
        <taxon>Xiphosura</taxon>
        <taxon>Limulidae</taxon>
        <taxon>Limulus</taxon>
    </lineage>
</organism>
<reference evidence="4" key="1">
    <citation type="submission" date="2025-08" db="UniProtKB">
        <authorList>
            <consortium name="RefSeq"/>
        </authorList>
    </citation>
    <scope>IDENTIFICATION</scope>
    <source>
        <tissue evidence="4">Muscle</tissue>
    </source>
</reference>
<dbReference type="Pfam" id="PF16543">
    <property type="entry name" value="DFRP_C"/>
    <property type="match status" value="1"/>
</dbReference>